<keyword evidence="2" id="KW-0560">Oxidoreductase</keyword>
<dbReference type="PRINTS" id="PR00081">
    <property type="entry name" value="GDHRDH"/>
</dbReference>
<reference evidence="6" key="2">
    <citation type="journal article" date="2021" name="World Allergy Organ. J.">
        <title>Chromosome-level assembly of Dermatophagoides farinae genome and transcriptome reveals two novel allergens Der f 37 and Der f 39.</title>
        <authorList>
            <person name="Chen J."/>
            <person name="Cai Z."/>
            <person name="Fan D."/>
            <person name="Hu J."/>
            <person name="Hou Y."/>
            <person name="He Y."/>
            <person name="Zhang Z."/>
            <person name="Zhao Z."/>
            <person name="Gao P."/>
            <person name="Hu W."/>
            <person name="Sun J."/>
            <person name="Li J."/>
            <person name="Ji K."/>
        </authorList>
    </citation>
    <scope>NUCLEOTIDE SEQUENCE</scope>
    <source>
        <strain evidence="6">JKM2019</strain>
    </source>
</reference>
<dbReference type="EMBL" id="SDOV01000002">
    <property type="protein sequence ID" value="KAH7644272.1"/>
    <property type="molecule type" value="Genomic_DNA"/>
</dbReference>
<dbReference type="PANTHER" id="PTHR44196">
    <property type="entry name" value="DEHYDROGENASE/REDUCTASE SDR FAMILY MEMBER 7B"/>
    <property type="match status" value="1"/>
</dbReference>
<name>A0A9D4SJI5_DERFA</name>
<keyword evidence="5" id="KW-1133">Transmembrane helix</keyword>
<evidence type="ECO:0000256" key="4">
    <source>
        <dbReference type="RuleBase" id="RU000363"/>
    </source>
</evidence>
<feature type="transmembrane region" description="Helical" evidence="5">
    <location>
        <begin position="284"/>
        <end position="303"/>
    </location>
</feature>
<dbReference type="InterPro" id="IPR036291">
    <property type="entry name" value="NAD(P)-bd_dom_sf"/>
</dbReference>
<accession>A0A9D4SJI5</accession>
<dbReference type="PROSITE" id="PS00061">
    <property type="entry name" value="ADH_SHORT"/>
    <property type="match status" value="1"/>
</dbReference>
<proteinExistence type="inferred from homology"/>
<reference evidence="6" key="1">
    <citation type="submission" date="2020-06" db="EMBL/GenBank/DDBJ databases">
        <authorList>
            <person name="Ji K."/>
            <person name="Li J."/>
        </authorList>
    </citation>
    <scope>NUCLEOTIDE SEQUENCE</scope>
    <source>
        <strain evidence="6">JKM2019</strain>
        <tissue evidence="6">Whole body</tissue>
    </source>
</reference>
<dbReference type="GO" id="GO:0016020">
    <property type="term" value="C:membrane"/>
    <property type="evidence" value="ECO:0007669"/>
    <property type="project" value="TreeGrafter"/>
</dbReference>
<gene>
    <name evidence="6" type="ORF">HUG17_6634</name>
</gene>
<keyword evidence="5" id="KW-0812">Transmembrane</keyword>
<protein>
    <submittedName>
        <fullName evidence="6">Uncharacterized protein</fullName>
    </submittedName>
</protein>
<dbReference type="PRINTS" id="PR00080">
    <property type="entry name" value="SDRFAMILY"/>
</dbReference>
<dbReference type="OrthoDB" id="5307821at2759"/>
<evidence type="ECO:0000256" key="5">
    <source>
        <dbReference type="SAM" id="Phobius"/>
    </source>
</evidence>
<evidence type="ECO:0000313" key="6">
    <source>
        <dbReference type="EMBL" id="KAH7644272.1"/>
    </source>
</evidence>
<dbReference type="GO" id="GO:0016491">
    <property type="term" value="F:oxidoreductase activity"/>
    <property type="evidence" value="ECO:0007669"/>
    <property type="project" value="UniProtKB-KW"/>
</dbReference>
<comment type="function">
    <text evidence="3">Putative oxidoreductase.</text>
</comment>
<dbReference type="AlphaFoldDB" id="A0A9D4SJI5"/>
<sequence>MILFTIFVIFIILLLSYVVYYRLSRIKCFEPKALKYFHGKTVCVTGASSGLGKEIARIAFEHGAHVIMAARRIDELKRIKMEFLATGTGTGTKIEPDIIQLDLSSIEQSENVAKKICEKFNVDILINNAGISSRAPALQTVVDVDHRMMMVNFLGHIAFTKIIIKSMMTESKRNGHGQILAITSIQDRLAIPFRSSYSSSKHASRAWYDSLRSELSLIAPKIHISLLAPGYIRTNISMNAMNSDGTKYGQMDETTANGYTAEYVATISLEMLLNGDHEIVLAPFIHRILVIIRTLWPVFYFFIMKIYAKQKSKSS</sequence>
<keyword evidence="5" id="KW-0472">Membrane</keyword>
<comment type="similarity">
    <text evidence="1 4">Belongs to the short-chain dehydrogenases/reductases (SDR) family.</text>
</comment>
<dbReference type="SUPFAM" id="SSF51735">
    <property type="entry name" value="NAD(P)-binding Rossmann-fold domains"/>
    <property type="match status" value="1"/>
</dbReference>
<evidence type="ECO:0000256" key="1">
    <source>
        <dbReference type="ARBA" id="ARBA00006484"/>
    </source>
</evidence>
<dbReference type="InterPro" id="IPR002347">
    <property type="entry name" value="SDR_fam"/>
</dbReference>
<dbReference type="InterPro" id="IPR020904">
    <property type="entry name" value="Sc_DH/Rdtase_CS"/>
</dbReference>
<dbReference type="Proteomes" id="UP000828236">
    <property type="component" value="Unassembled WGS sequence"/>
</dbReference>
<evidence type="ECO:0000256" key="2">
    <source>
        <dbReference type="ARBA" id="ARBA00023002"/>
    </source>
</evidence>
<evidence type="ECO:0000256" key="3">
    <source>
        <dbReference type="ARBA" id="ARBA00037096"/>
    </source>
</evidence>
<dbReference type="Pfam" id="PF00106">
    <property type="entry name" value="adh_short"/>
    <property type="match status" value="1"/>
</dbReference>
<comment type="caution">
    <text evidence="6">The sequence shown here is derived from an EMBL/GenBank/DDBJ whole genome shotgun (WGS) entry which is preliminary data.</text>
</comment>
<organism evidence="6">
    <name type="scientific">Dermatophagoides farinae</name>
    <name type="common">American house dust mite</name>
    <dbReference type="NCBI Taxonomy" id="6954"/>
    <lineage>
        <taxon>Eukaryota</taxon>
        <taxon>Metazoa</taxon>
        <taxon>Ecdysozoa</taxon>
        <taxon>Arthropoda</taxon>
        <taxon>Chelicerata</taxon>
        <taxon>Arachnida</taxon>
        <taxon>Acari</taxon>
        <taxon>Acariformes</taxon>
        <taxon>Sarcoptiformes</taxon>
        <taxon>Astigmata</taxon>
        <taxon>Psoroptidia</taxon>
        <taxon>Analgoidea</taxon>
        <taxon>Pyroglyphidae</taxon>
        <taxon>Dermatophagoidinae</taxon>
        <taxon>Dermatophagoides</taxon>
    </lineage>
</organism>
<dbReference type="Gene3D" id="3.40.50.720">
    <property type="entry name" value="NAD(P)-binding Rossmann-like Domain"/>
    <property type="match status" value="1"/>
</dbReference>
<dbReference type="PANTHER" id="PTHR44196:SF1">
    <property type="entry name" value="DEHYDROGENASE_REDUCTASE SDR FAMILY MEMBER 7B"/>
    <property type="match status" value="1"/>
</dbReference>